<protein>
    <submittedName>
        <fullName evidence="1">Uncharacterized protein</fullName>
    </submittedName>
</protein>
<sequence length="169" mass="19148">MKLPHHPQSSRSTTKFFLQATKETCEQWEAVREAVDEKDGKKDIAVAVDGSWQKQVFFSKNGVVTVTGLSGKVIDVEVFQNIFLSGTKPNTFKIERNFFEGYIKREVAGLYPFFQRSRLSIISLSKYLGRGTQRALLLCREQCFGDHCLSKVGMGHVMKKMGNFSAQDK</sequence>
<keyword evidence="2" id="KW-1185">Reference proteome</keyword>
<comment type="caution">
    <text evidence="1">The sequence shown here is derived from an EMBL/GenBank/DDBJ whole genome shotgun (WGS) entry which is preliminary data.</text>
</comment>
<dbReference type="Proteomes" id="UP000886998">
    <property type="component" value="Unassembled WGS sequence"/>
</dbReference>
<evidence type="ECO:0000313" key="1">
    <source>
        <dbReference type="EMBL" id="GFS52631.1"/>
    </source>
</evidence>
<accession>A0A8X6K0R8</accession>
<dbReference type="AlphaFoldDB" id="A0A8X6K0R8"/>
<proteinExistence type="predicted"/>
<organism evidence="1 2">
    <name type="scientific">Trichonephila inaurata madagascariensis</name>
    <dbReference type="NCBI Taxonomy" id="2747483"/>
    <lineage>
        <taxon>Eukaryota</taxon>
        <taxon>Metazoa</taxon>
        <taxon>Ecdysozoa</taxon>
        <taxon>Arthropoda</taxon>
        <taxon>Chelicerata</taxon>
        <taxon>Arachnida</taxon>
        <taxon>Araneae</taxon>
        <taxon>Araneomorphae</taxon>
        <taxon>Entelegynae</taxon>
        <taxon>Araneoidea</taxon>
        <taxon>Nephilidae</taxon>
        <taxon>Trichonephila</taxon>
        <taxon>Trichonephila inaurata</taxon>
    </lineage>
</organism>
<dbReference type="EMBL" id="BMAV01026704">
    <property type="protein sequence ID" value="GFS52631.1"/>
    <property type="molecule type" value="Genomic_DNA"/>
</dbReference>
<gene>
    <name evidence="1" type="ORF">TNIN_476431</name>
</gene>
<evidence type="ECO:0000313" key="2">
    <source>
        <dbReference type="Proteomes" id="UP000886998"/>
    </source>
</evidence>
<name>A0A8X6K0R8_9ARAC</name>
<reference evidence="1" key="1">
    <citation type="submission" date="2020-08" db="EMBL/GenBank/DDBJ databases">
        <title>Multicomponent nature underlies the extraordinary mechanical properties of spider dragline silk.</title>
        <authorList>
            <person name="Kono N."/>
            <person name="Nakamura H."/>
            <person name="Mori M."/>
            <person name="Yoshida Y."/>
            <person name="Ohtoshi R."/>
            <person name="Malay A.D."/>
            <person name="Moran D.A.P."/>
            <person name="Tomita M."/>
            <person name="Numata K."/>
            <person name="Arakawa K."/>
        </authorList>
    </citation>
    <scope>NUCLEOTIDE SEQUENCE</scope>
</reference>